<sequence length="55" mass="6757">MHLLDSHSCTIQTLFVRFRREWIISNIIYCLSLRNFSNYYNCFTRCWSITRCESN</sequence>
<evidence type="ECO:0000313" key="1">
    <source>
        <dbReference type="EMBL" id="AKH48592.1"/>
    </source>
</evidence>
<name>A0A0F7LB51_9VIRU</name>
<accession>A0A0F7LB51</accession>
<reference evidence="1" key="1">
    <citation type="journal article" date="2015" name="Front. Microbiol.">
        <title>Combining genomic sequencing methods to explore viral diversity and reveal potential virus-host interactions.</title>
        <authorList>
            <person name="Chow C.E."/>
            <person name="Winget D.M."/>
            <person name="White R.A.III."/>
            <person name="Hallam S.J."/>
            <person name="Suttle C.A."/>
        </authorList>
    </citation>
    <scope>NUCLEOTIDE SEQUENCE</scope>
    <source>
        <strain evidence="1">Oxic1_11</strain>
    </source>
</reference>
<proteinExistence type="predicted"/>
<dbReference type="EMBL" id="KR029606">
    <property type="protein sequence ID" value="AKH48592.1"/>
    <property type="molecule type" value="Genomic_DNA"/>
</dbReference>
<reference evidence="1" key="2">
    <citation type="submission" date="2015-03" db="EMBL/GenBank/DDBJ databases">
        <authorList>
            <person name="Chow C.-E.T."/>
            <person name="Winget D.M."/>
            <person name="White R.A.III."/>
            <person name="Hallam S.J."/>
            <person name="Suttle C.A."/>
        </authorList>
    </citation>
    <scope>NUCLEOTIDE SEQUENCE</scope>
    <source>
        <strain evidence="1">Oxic1_11</strain>
    </source>
</reference>
<protein>
    <submittedName>
        <fullName evidence="1">Putative tail fiber</fullName>
    </submittedName>
</protein>
<organism evidence="1">
    <name type="scientific">uncultured marine virus</name>
    <dbReference type="NCBI Taxonomy" id="186617"/>
    <lineage>
        <taxon>Viruses</taxon>
        <taxon>environmental samples</taxon>
    </lineage>
</organism>